<organism evidence="1 2">
    <name type="scientific">Austropuccinia psidii MF-1</name>
    <dbReference type="NCBI Taxonomy" id="1389203"/>
    <lineage>
        <taxon>Eukaryota</taxon>
        <taxon>Fungi</taxon>
        <taxon>Dikarya</taxon>
        <taxon>Basidiomycota</taxon>
        <taxon>Pucciniomycotina</taxon>
        <taxon>Pucciniomycetes</taxon>
        <taxon>Pucciniales</taxon>
        <taxon>Sphaerophragmiaceae</taxon>
        <taxon>Austropuccinia</taxon>
    </lineage>
</organism>
<name>A0A9Q3BBK3_9BASI</name>
<dbReference type="Proteomes" id="UP000765509">
    <property type="component" value="Unassembled WGS sequence"/>
</dbReference>
<comment type="caution">
    <text evidence="1">The sequence shown here is derived from an EMBL/GenBank/DDBJ whole genome shotgun (WGS) entry which is preliminary data.</text>
</comment>
<protein>
    <submittedName>
        <fullName evidence="1">Uncharacterized protein</fullName>
    </submittedName>
</protein>
<evidence type="ECO:0000313" key="1">
    <source>
        <dbReference type="EMBL" id="MBW0462006.1"/>
    </source>
</evidence>
<accession>A0A9Q3BBK3</accession>
<reference evidence="1" key="1">
    <citation type="submission" date="2021-03" db="EMBL/GenBank/DDBJ databases">
        <title>Draft genome sequence of rust myrtle Austropuccinia psidii MF-1, a brazilian biotype.</title>
        <authorList>
            <person name="Quecine M.C."/>
            <person name="Pachon D.M.R."/>
            <person name="Bonatelli M.L."/>
            <person name="Correr F.H."/>
            <person name="Franceschini L.M."/>
            <person name="Leite T.F."/>
            <person name="Margarido G.R.A."/>
            <person name="Almeida C.A."/>
            <person name="Ferrarezi J.A."/>
            <person name="Labate C.A."/>
        </authorList>
    </citation>
    <scope>NUCLEOTIDE SEQUENCE</scope>
    <source>
        <strain evidence="1">MF-1</strain>
    </source>
</reference>
<proteinExistence type="predicted"/>
<dbReference type="EMBL" id="AVOT02000259">
    <property type="protein sequence ID" value="MBW0462006.1"/>
    <property type="molecule type" value="Genomic_DNA"/>
</dbReference>
<gene>
    <name evidence="1" type="ORF">O181_001721</name>
</gene>
<sequence>MAIDPREPCLVLKSQGTFPLKTSTMASRSHLHKGASPQDHRNPQLQLKLDSLCENQGWYIYGIIYHCVPFFLSNQMVMVSGTNYVIPTPVLKSITHFKWILLSHSVSNPWRLPQDHSRTPTTCPCRSWVVLCLRILPRAIPRGYQPFNQSSRHQVLQYSLDNSIGPYRLYFKKAVWRWPFWANSHSAVGIPLHSSILKMARSVLTQNSQYSRRSTLPDQSFSSSPILGTFSSLGNFSPVN</sequence>
<dbReference type="AlphaFoldDB" id="A0A9Q3BBK3"/>
<evidence type="ECO:0000313" key="2">
    <source>
        <dbReference type="Proteomes" id="UP000765509"/>
    </source>
</evidence>
<keyword evidence="2" id="KW-1185">Reference proteome</keyword>